<sequence>MGVLVVVTGHHFGKASGMAPYLLVSVTGESYCCGNLCDLGSSSCKKTIINSQSAMIAFEICFLFCFMMGVSLEESYSFLSIVVVQNAELMKELQNVSALEENLQNVVNEYPNLSTFQDGFELPSLCHGVLAAGFF</sequence>
<name>A0A834X1V7_9FABA</name>
<dbReference type="EMBL" id="JAAIUW010000004">
    <property type="protein sequence ID" value="KAF7836023.1"/>
    <property type="molecule type" value="Genomic_DNA"/>
</dbReference>
<protein>
    <submittedName>
        <fullName evidence="1">Uncharacterized protein</fullName>
    </submittedName>
</protein>
<dbReference type="Proteomes" id="UP000634136">
    <property type="component" value="Unassembled WGS sequence"/>
</dbReference>
<evidence type="ECO:0000313" key="2">
    <source>
        <dbReference type="Proteomes" id="UP000634136"/>
    </source>
</evidence>
<comment type="caution">
    <text evidence="1">The sequence shown here is derived from an EMBL/GenBank/DDBJ whole genome shotgun (WGS) entry which is preliminary data.</text>
</comment>
<gene>
    <name evidence="1" type="ORF">G2W53_010882</name>
</gene>
<evidence type="ECO:0000313" key="1">
    <source>
        <dbReference type="EMBL" id="KAF7836023.1"/>
    </source>
</evidence>
<reference evidence="1" key="1">
    <citation type="submission" date="2020-09" db="EMBL/GenBank/DDBJ databases">
        <title>Genome-Enabled Discovery of Anthraquinone Biosynthesis in Senna tora.</title>
        <authorList>
            <person name="Kang S.-H."/>
            <person name="Pandey R.P."/>
            <person name="Lee C.-M."/>
            <person name="Sim J.-S."/>
            <person name="Jeong J.-T."/>
            <person name="Choi B.-S."/>
            <person name="Jung M."/>
            <person name="Ginzburg D."/>
            <person name="Zhao K."/>
            <person name="Won S.Y."/>
            <person name="Oh T.-J."/>
            <person name="Yu Y."/>
            <person name="Kim N.-H."/>
            <person name="Lee O.R."/>
            <person name="Lee T.-H."/>
            <person name="Bashyal P."/>
            <person name="Kim T.-S."/>
            <person name="Lee W.-H."/>
            <person name="Kawkins C."/>
            <person name="Kim C.-K."/>
            <person name="Kim J.S."/>
            <person name="Ahn B.O."/>
            <person name="Rhee S.Y."/>
            <person name="Sohng J.K."/>
        </authorList>
    </citation>
    <scope>NUCLEOTIDE SEQUENCE</scope>
    <source>
        <tissue evidence="1">Leaf</tissue>
    </source>
</reference>
<dbReference type="AlphaFoldDB" id="A0A834X1V7"/>
<accession>A0A834X1V7</accession>
<organism evidence="1 2">
    <name type="scientific">Senna tora</name>
    <dbReference type="NCBI Taxonomy" id="362788"/>
    <lineage>
        <taxon>Eukaryota</taxon>
        <taxon>Viridiplantae</taxon>
        <taxon>Streptophyta</taxon>
        <taxon>Embryophyta</taxon>
        <taxon>Tracheophyta</taxon>
        <taxon>Spermatophyta</taxon>
        <taxon>Magnoliopsida</taxon>
        <taxon>eudicotyledons</taxon>
        <taxon>Gunneridae</taxon>
        <taxon>Pentapetalae</taxon>
        <taxon>rosids</taxon>
        <taxon>fabids</taxon>
        <taxon>Fabales</taxon>
        <taxon>Fabaceae</taxon>
        <taxon>Caesalpinioideae</taxon>
        <taxon>Cassia clade</taxon>
        <taxon>Senna</taxon>
    </lineage>
</organism>
<keyword evidence="2" id="KW-1185">Reference proteome</keyword>
<proteinExistence type="predicted"/>